<keyword evidence="4" id="KW-1185">Reference proteome</keyword>
<dbReference type="InterPro" id="IPR041920">
    <property type="entry name" value="ROS/MUCR_sf"/>
</dbReference>
<comment type="caution">
    <text evidence="3">The sequence shown here is derived from an EMBL/GenBank/DDBJ whole genome shotgun (WGS) entry which is preliminary data.</text>
</comment>
<comment type="similarity">
    <text evidence="1">Belongs to the ros/MucR family.</text>
</comment>
<sequence length="133" mass="15716">MVRLATTFALTLPREGYVITPGWEERLHDIVDGITARYASSSGSTSDKPKPKESRYPGVWRDVIISMEDGRAYRQLYDHLRDLGLTPHEYRQKWDLPDDYPMMSEDEKERRGLLSRQSSCQRRFRGRPRKRRD</sequence>
<feature type="region of interest" description="Disordered" evidence="2">
    <location>
        <begin position="96"/>
        <end position="133"/>
    </location>
</feature>
<dbReference type="Gene3D" id="1.10.10.1550">
    <property type="entry name" value="ROS/MUCR transcriptional regulator protein"/>
    <property type="match status" value="1"/>
</dbReference>
<dbReference type="Pfam" id="PF05443">
    <property type="entry name" value="ROS_MUCR"/>
    <property type="match status" value="1"/>
</dbReference>
<gene>
    <name evidence="3" type="ORF">GR303_23755</name>
</gene>
<evidence type="ECO:0000256" key="2">
    <source>
        <dbReference type="SAM" id="MobiDB-lite"/>
    </source>
</evidence>
<name>A0ABW9Z3S0_9HYPH</name>
<dbReference type="InterPro" id="IPR008807">
    <property type="entry name" value="ROS_MUCR"/>
</dbReference>
<evidence type="ECO:0000313" key="4">
    <source>
        <dbReference type="Proteomes" id="UP000818323"/>
    </source>
</evidence>
<protein>
    <recommendedName>
        <fullName evidence="5">Transcriptional regulator</fullName>
    </recommendedName>
</protein>
<reference evidence="3 4" key="1">
    <citation type="submission" date="2020-01" db="EMBL/GenBank/DDBJ databases">
        <title>Microvirga sp. nov., an arsenate reduction bacterium isolated from Tibet hotspring sediments.</title>
        <authorList>
            <person name="Yuan C.-G."/>
        </authorList>
    </citation>
    <scope>NUCLEOTIDE SEQUENCE [LARGE SCALE GENOMIC DNA]</scope>
    <source>
        <strain evidence="3 4">SYSU G3D203</strain>
    </source>
</reference>
<organism evidence="3 4">
    <name type="scientific">Microvirga arsenatis</name>
    <dbReference type="NCBI Taxonomy" id="2692265"/>
    <lineage>
        <taxon>Bacteria</taxon>
        <taxon>Pseudomonadati</taxon>
        <taxon>Pseudomonadota</taxon>
        <taxon>Alphaproteobacteria</taxon>
        <taxon>Hyphomicrobiales</taxon>
        <taxon>Methylobacteriaceae</taxon>
        <taxon>Microvirga</taxon>
    </lineage>
</organism>
<accession>A0ABW9Z3S0</accession>
<evidence type="ECO:0008006" key="5">
    <source>
        <dbReference type="Google" id="ProtNLM"/>
    </source>
</evidence>
<proteinExistence type="inferred from homology"/>
<evidence type="ECO:0000256" key="1">
    <source>
        <dbReference type="ARBA" id="ARBA00007031"/>
    </source>
</evidence>
<dbReference type="EMBL" id="JAAAXJ010000039">
    <property type="protein sequence ID" value="NBJ27331.1"/>
    <property type="molecule type" value="Genomic_DNA"/>
</dbReference>
<dbReference type="Proteomes" id="UP000818323">
    <property type="component" value="Unassembled WGS sequence"/>
</dbReference>
<feature type="compositionally biased region" description="Basic residues" evidence="2">
    <location>
        <begin position="122"/>
        <end position="133"/>
    </location>
</feature>
<evidence type="ECO:0000313" key="3">
    <source>
        <dbReference type="EMBL" id="NBJ27331.1"/>
    </source>
</evidence>